<comment type="caution">
    <text evidence="2">The sequence shown here is derived from an EMBL/GenBank/DDBJ whole genome shotgun (WGS) entry which is preliminary data.</text>
</comment>
<reference evidence="2" key="1">
    <citation type="submission" date="2020-09" db="EMBL/GenBank/DDBJ databases">
        <title>Genome seq and assembly of Limnohabitants sp.</title>
        <authorList>
            <person name="Chhetri G."/>
        </authorList>
    </citation>
    <scope>NUCLEOTIDE SEQUENCE</scope>
    <source>
        <strain evidence="2">JUR4</strain>
    </source>
</reference>
<dbReference type="InterPro" id="IPR018490">
    <property type="entry name" value="cNMP-bd_dom_sf"/>
</dbReference>
<evidence type="ECO:0000313" key="2">
    <source>
        <dbReference type="EMBL" id="MBD8050550.1"/>
    </source>
</evidence>
<gene>
    <name evidence="2" type="ORF">IC609_08330</name>
</gene>
<evidence type="ECO:0000313" key="3">
    <source>
        <dbReference type="Proteomes" id="UP000647424"/>
    </source>
</evidence>
<name>A0A927FFM6_9BURK</name>
<dbReference type="EMBL" id="JACYFT010000002">
    <property type="protein sequence ID" value="MBD8050550.1"/>
    <property type="molecule type" value="Genomic_DNA"/>
</dbReference>
<dbReference type="Gene3D" id="2.60.120.10">
    <property type="entry name" value="Jelly Rolls"/>
    <property type="match status" value="1"/>
</dbReference>
<proteinExistence type="predicted"/>
<dbReference type="InterPro" id="IPR000595">
    <property type="entry name" value="cNMP-bd_dom"/>
</dbReference>
<organism evidence="2 3">
    <name type="scientific">Limnohabitans radicicola</name>
    <dbReference type="NCBI Taxonomy" id="2771427"/>
    <lineage>
        <taxon>Bacteria</taxon>
        <taxon>Pseudomonadati</taxon>
        <taxon>Pseudomonadota</taxon>
        <taxon>Betaproteobacteria</taxon>
        <taxon>Burkholderiales</taxon>
        <taxon>Comamonadaceae</taxon>
        <taxon>Limnohabitans</taxon>
    </lineage>
</organism>
<feature type="domain" description="Cyclic nucleotide-binding" evidence="1">
    <location>
        <begin position="69"/>
        <end position="125"/>
    </location>
</feature>
<evidence type="ECO:0000259" key="1">
    <source>
        <dbReference type="PROSITE" id="PS50042"/>
    </source>
</evidence>
<dbReference type="AlphaFoldDB" id="A0A927FFM6"/>
<dbReference type="SUPFAM" id="SSF51206">
    <property type="entry name" value="cAMP-binding domain-like"/>
    <property type="match status" value="1"/>
</dbReference>
<dbReference type="RefSeq" id="WP_191819053.1">
    <property type="nucleotide sequence ID" value="NZ_JACYFT010000002.1"/>
</dbReference>
<dbReference type="InterPro" id="IPR014710">
    <property type="entry name" value="RmlC-like_jellyroll"/>
</dbReference>
<sequence length="166" mass="18187">MSTSKTVTAEFSVNIEHLHALGVVDPHSKQSLELYHSGKLNANERLYFSLWGSSELSTSLIRAKTRFAKQGEPVSSAYFIVKGTVLGIRDEEIYRLGPGSVIGLAEGIGALPHYMTVVTVDDVQVRVFPVFSISKMVKNMPPGLRGILKSTVMRTLKLETPPAVLM</sequence>
<accession>A0A927FFM6</accession>
<dbReference type="PROSITE" id="PS50042">
    <property type="entry name" value="CNMP_BINDING_3"/>
    <property type="match status" value="1"/>
</dbReference>
<dbReference type="Pfam" id="PF00027">
    <property type="entry name" value="cNMP_binding"/>
    <property type="match status" value="1"/>
</dbReference>
<keyword evidence="3" id="KW-1185">Reference proteome</keyword>
<protein>
    <recommendedName>
        <fullName evidence="1">Cyclic nucleotide-binding domain-containing protein</fullName>
    </recommendedName>
</protein>
<dbReference type="Proteomes" id="UP000647424">
    <property type="component" value="Unassembled WGS sequence"/>
</dbReference>